<dbReference type="SUPFAM" id="SSF52266">
    <property type="entry name" value="SGNH hydrolase"/>
    <property type="match status" value="1"/>
</dbReference>
<dbReference type="Proteomes" id="UP000637383">
    <property type="component" value="Unassembled WGS sequence"/>
</dbReference>
<evidence type="ECO:0000313" key="2">
    <source>
        <dbReference type="EMBL" id="MBD2734186.1"/>
    </source>
</evidence>
<keyword evidence="1" id="KW-0472">Membrane</keyword>
<dbReference type="EMBL" id="JACJTU010000007">
    <property type="protein sequence ID" value="MBD2734186.1"/>
    <property type="molecule type" value="Genomic_DNA"/>
</dbReference>
<organism evidence="2 3">
    <name type="scientific">Nostoc paludosum FACHB-159</name>
    <dbReference type="NCBI Taxonomy" id="2692908"/>
    <lineage>
        <taxon>Bacteria</taxon>
        <taxon>Bacillati</taxon>
        <taxon>Cyanobacteriota</taxon>
        <taxon>Cyanophyceae</taxon>
        <taxon>Nostocales</taxon>
        <taxon>Nostocaceae</taxon>
        <taxon>Nostoc</taxon>
    </lineage>
</organism>
<evidence type="ECO:0000256" key="1">
    <source>
        <dbReference type="SAM" id="Phobius"/>
    </source>
</evidence>
<keyword evidence="1" id="KW-1133">Transmembrane helix</keyword>
<proteinExistence type="predicted"/>
<dbReference type="RefSeq" id="WP_190954896.1">
    <property type="nucleotide sequence ID" value="NZ_JACJTU010000007.1"/>
</dbReference>
<sequence length="364" mass="41787">MKKKPIFILLYGWIFILCLILTNGLINLFLPTSNMHQNLGDVSAKLAYFTKHKDNYDIIFLGPSTTYYGVIPKIFDESIAANGNNLKSFNFGIMSANVAEMDFYLQKILALKPAKLKWIFLDCLVNSFVEETPTATKNVYWHTPIKTLENIKLISESTLNLPIKIIALYANSVSFIHNWLGIGNFSDYVNPRITATPGGILSDRVIQESGYYAMDWMNDIEQLDRIFQEKYLQIYQQELKQAKSESADSQNISKYPLDSYAIKIIKKMIDRINNQEKITHNKIEPIFLIPPALNADVEHTPIMRAFNLGYVSTLFAFNNPNKFPSLFELANRSDQRHLNYQGSEKFTKILAAEFSNHLKLSEQR</sequence>
<feature type="transmembrane region" description="Helical" evidence="1">
    <location>
        <begin position="7"/>
        <end position="30"/>
    </location>
</feature>
<protein>
    <recommendedName>
        <fullName evidence="4">DUF1574 domain-containing protein</fullName>
    </recommendedName>
</protein>
<keyword evidence="1" id="KW-0812">Transmembrane</keyword>
<evidence type="ECO:0000313" key="3">
    <source>
        <dbReference type="Proteomes" id="UP000637383"/>
    </source>
</evidence>
<evidence type="ECO:0008006" key="4">
    <source>
        <dbReference type="Google" id="ProtNLM"/>
    </source>
</evidence>
<accession>A0ABR8K5S1</accession>
<comment type="caution">
    <text evidence="2">The sequence shown here is derived from an EMBL/GenBank/DDBJ whole genome shotgun (WGS) entry which is preliminary data.</text>
</comment>
<keyword evidence="3" id="KW-1185">Reference proteome</keyword>
<gene>
    <name evidence="2" type="ORF">H6H03_09680</name>
</gene>
<reference evidence="2 3" key="1">
    <citation type="journal article" date="2020" name="ISME J.">
        <title>Comparative genomics reveals insights into cyanobacterial evolution and habitat adaptation.</title>
        <authorList>
            <person name="Chen M.Y."/>
            <person name="Teng W.K."/>
            <person name="Zhao L."/>
            <person name="Hu C.X."/>
            <person name="Zhou Y.K."/>
            <person name="Han B.P."/>
            <person name="Song L.R."/>
            <person name="Shu W.S."/>
        </authorList>
    </citation>
    <scope>NUCLEOTIDE SEQUENCE [LARGE SCALE GENOMIC DNA]</scope>
    <source>
        <strain evidence="2 3">FACHB-159</strain>
    </source>
</reference>
<name>A0ABR8K5S1_9NOSO</name>